<gene>
    <name evidence="1" type="ORF">NM208_g11416</name>
</gene>
<sequence length="2180" mass="244459">MRQVNRGVPAGRHLQPWQVFDLIGGTSTGGIIAVMLGRLRMSLKECEEAYLKLGKDIFEPKRANWDGRRLVDFIQANEKFDSSILECSIKAIIGEKTGDENSPLKPLNNPEDDGCKVFVSSVLEVNSEPVFLRTYESGSLADPLSDDFALWQALRATSAASTFFDAYQHGAKKFVDGGFAYNNPVQRVMIEAADLWGTDRPTVLISIGTGESLGESLGGNLKELAQSMIKLVTQTERTADDFYSSHRTMVERGMYFRFNVPGLATIGMQEYKEVHAIDSHTIAYLTKGTTGRDLSAVVRKIQDIRDTDDFDSTHLKIGNLSEHDKACMQALFLCAGDYENHRAQLDSPVDGTCTWILQHPKFANFRDSGNPSLLWITGNPGCGKSVLARFLADRFKSAALAGETAALAPIVCSFFFKDGQERRTESQSAASALLHQLFTARPILSQFGRVEYAAKGNDFTQSPETVWRIMCGACSRIPQREVICIVDALDECSEHSRNRFIQMVLSTFSAPNAKKTAGSLKLLVTSRPWPEIEAKFGLDSTIRLRGEDETRALAHDIGMVVERRVQDLESKDILTTQTGKVSIISLRSRTLNAVEAKLAETPKDLDAFYAHALPESDDETEVENSRRLLGILLAATRLLSLDEIGICLSLNSTTKKLCHMDKEPDLNHTVKSLGGFFIRIAHSKVSLVHQTAREYLLRDDSAKPGERWKHSISDRESNLTLAWSCIRFLLLQDWVDWAESVEESHPSKHDTRLFRVLLGSQGDFYQYAATNWFKHVKASSTNNEPPLELQQAIRMLCDRSKIPFLTWWRYYTESKSWENDLRKLRNDYLHYAAADGNLVVLKGLLGVNPQESIMAEKSYGCDILTTAVERNQGDILDWILSRFGSELLDIGSALAKAVWNINTTLVERIIKSGEVDINGRYSDYTPLKLAVIRGEMAVVQLLVTLGADPCDEEAFVAAVRIWREDIMDFLLESPPNDDPKKRAKLLSRALELTVVENMAVKLVKLMMNKGLALSHLCSLSFQLAKAVMNRDDLEAMRLLADDARDERGIALIMGSHNSEILGLLLGTQDYAIDQIWRAFWYMDSGTARLYRKLLSPRFGSHYSAVFDFRYSARRSPLLATKVSWKEEDKCLQLFLRRLTGLERRFSNNAITHFLTCVGDVGQPRRQIDTASLSRALQETTAETVASFFTLASICEATDIISTTLPHLDVNLKDRHGMTPLLAAVLARSDRLVDYLLERGASPGTISWYSPGEAHRMAEDSATSKESGELLAADLEDWDGDHGLTDVLTSADRTWESIWAILGKDTFVESPLSLGDKFGLASFEKEGVLGLFCPIDKFLKKQPVKVAQYGLDFLAYKALFERRSGHRFRAFDNLQQPSYTFFNDVPESLVLPTLSAPKLGLNGCIALHLAAERSLNSLILELMRRGQSPAAVDEQGRTPLHLYAGSDIGTDFFDGDNVTFHKRPFPKEDARSHFARLKRYGFNTIRYIFTWEAIEAAGPGKYDEEFIQHTIDILRIAKEYGFYIFMDPHQDVWSRFTGGSGAPLWTIYACGLNPQSFAATEAAIVQNTYPKPDEFPKMIWSTNYYRLAAGTIFTLYFAGKDFAPKCIIDGVNIQDYLQDHFMNACGHLAQRIHEAGDLENDVVIGWESMNEPNKGMTGYKDLTVIPKEHPLKKGTCPTMWQTFLTGMGRACEVDTWDMGGLGPYKTGTKLVDPHGEIAWLPADYDDTRYGWKRDPGWKLGECIWAQHGVWDIETDTLLRKDYFAKNPSTGKVIDYPHFTNTYFMDFWRKYVKTCRAFHKDCIMLMQFPTLELPPEIKGTEDDDPRLVFTPHYYDGITLMTKHWNSTWNVDVVGVLRGKYWHPALAIRVGETAIRNCLRDQLATLRQEGLDRTGKHPCMLTEFGIPYDMDDKKAYKTGDYSSQSAALDANYFAVEGAGLEGHCLWVYCARNEHERGDFWNGEDLSILSLDDKPLPESPVPEFSQSSLNLAKTATTNATANANANANANKDVADDRNVTPDNLKRTLTNPSISSAPSTKDPQLTNAPGYRAAESFVRPTPTVVYGDIVSTGFNLRQCTYELKLKAPKDAPDEAPTVVFLPDYHFPKDQCEVAVSSGKWELSTDDDEGTTLQKLKWWHAEGEQSLKISGLVRKHNVPVGSEEEAGYLEQCQQGYGFNFGSCSVM</sequence>
<protein>
    <submittedName>
        <fullName evidence="1">Uncharacterized protein</fullName>
    </submittedName>
</protein>
<proteinExistence type="predicted"/>
<comment type="caution">
    <text evidence="1">The sequence shown here is derived from an EMBL/GenBank/DDBJ whole genome shotgun (WGS) entry which is preliminary data.</text>
</comment>
<name>A0ACC1RU25_9HYPO</name>
<dbReference type="EMBL" id="JANRMS010001820">
    <property type="protein sequence ID" value="KAJ3525951.1"/>
    <property type="molecule type" value="Genomic_DNA"/>
</dbReference>
<accession>A0ACC1RU25</accession>
<evidence type="ECO:0000313" key="2">
    <source>
        <dbReference type="Proteomes" id="UP001148629"/>
    </source>
</evidence>
<evidence type="ECO:0000313" key="1">
    <source>
        <dbReference type="EMBL" id="KAJ3525951.1"/>
    </source>
</evidence>
<reference evidence="1" key="1">
    <citation type="submission" date="2022-08" db="EMBL/GenBank/DDBJ databases">
        <title>Genome Sequence of Fusarium decemcellulare.</title>
        <authorList>
            <person name="Buettner E."/>
        </authorList>
    </citation>
    <scope>NUCLEOTIDE SEQUENCE</scope>
    <source>
        <strain evidence="1">Babe19</strain>
    </source>
</reference>
<dbReference type="Proteomes" id="UP001148629">
    <property type="component" value="Unassembled WGS sequence"/>
</dbReference>
<organism evidence="1 2">
    <name type="scientific">Fusarium decemcellulare</name>
    <dbReference type="NCBI Taxonomy" id="57161"/>
    <lineage>
        <taxon>Eukaryota</taxon>
        <taxon>Fungi</taxon>
        <taxon>Dikarya</taxon>
        <taxon>Ascomycota</taxon>
        <taxon>Pezizomycotina</taxon>
        <taxon>Sordariomycetes</taxon>
        <taxon>Hypocreomycetidae</taxon>
        <taxon>Hypocreales</taxon>
        <taxon>Nectriaceae</taxon>
        <taxon>Fusarium</taxon>
        <taxon>Fusarium decemcellulare species complex</taxon>
    </lineage>
</organism>
<keyword evidence="2" id="KW-1185">Reference proteome</keyword>